<evidence type="ECO:0000256" key="1">
    <source>
        <dbReference type="ARBA" id="ARBA00006271"/>
    </source>
</evidence>
<dbReference type="InterPro" id="IPR027417">
    <property type="entry name" value="P-loop_NTPase"/>
</dbReference>
<dbReference type="EMBL" id="NCKV01003882">
    <property type="protein sequence ID" value="RWS25278.1"/>
    <property type="molecule type" value="Genomic_DNA"/>
</dbReference>
<keyword evidence="2" id="KW-0547">Nucleotide-binding</keyword>
<dbReference type="GO" id="GO:0005524">
    <property type="term" value="F:ATP binding"/>
    <property type="evidence" value="ECO:0007669"/>
    <property type="project" value="UniProtKB-KW"/>
</dbReference>
<dbReference type="GO" id="GO:0030983">
    <property type="term" value="F:mismatched DNA binding"/>
    <property type="evidence" value="ECO:0007669"/>
    <property type="project" value="InterPro"/>
</dbReference>
<reference evidence="6 7" key="1">
    <citation type="journal article" date="2018" name="Gigascience">
        <title>Genomes of trombidid mites reveal novel predicted allergens and laterally-transferred genes associated with secondary metabolism.</title>
        <authorList>
            <person name="Dong X."/>
            <person name="Chaisiri K."/>
            <person name="Xia D."/>
            <person name="Armstrong S.D."/>
            <person name="Fang Y."/>
            <person name="Donnelly M.J."/>
            <person name="Kadowaki T."/>
            <person name="McGarry J.W."/>
            <person name="Darby A.C."/>
            <person name="Makepeace B.L."/>
        </authorList>
    </citation>
    <scope>NUCLEOTIDE SEQUENCE [LARGE SCALE GENOMIC DNA]</scope>
    <source>
        <strain evidence="6">UoL-UT</strain>
    </source>
</reference>
<dbReference type="SMART" id="SM00534">
    <property type="entry name" value="MUTSac"/>
    <property type="match status" value="1"/>
</dbReference>
<dbReference type="PANTHER" id="PTHR11361">
    <property type="entry name" value="DNA MISMATCH REPAIR PROTEIN MUTS FAMILY MEMBER"/>
    <property type="match status" value="1"/>
</dbReference>
<protein>
    <submittedName>
        <fullName evidence="6">Putative DNA mismatch repair protein Msh6-like protein</fullName>
    </submittedName>
</protein>
<feature type="domain" description="DNA mismatch repair proteins mutS family" evidence="5">
    <location>
        <begin position="4"/>
        <end position="20"/>
    </location>
</feature>
<evidence type="ECO:0000259" key="5">
    <source>
        <dbReference type="PROSITE" id="PS00486"/>
    </source>
</evidence>
<dbReference type="STRING" id="299467.A0A443SCK4"/>
<dbReference type="InterPro" id="IPR000432">
    <property type="entry name" value="DNA_mismatch_repair_MutS_C"/>
</dbReference>
<evidence type="ECO:0000256" key="4">
    <source>
        <dbReference type="ARBA" id="ARBA00023125"/>
    </source>
</evidence>
<evidence type="ECO:0000313" key="6">
    <source>
        <dbReference type="EMBL" id="RWS25278.1"/>
    </source>
</evidence>
<comment type="caution">
    <text evidence="6">The sequence shown here is derived from an EMBL/GenBank/DDBJ whole genome shotgun (WGS) entry which is preliminary data.</text>
</comment>
<dbReference type="SUPFAM" id="SSF52540">
    <property type="entry name" value="P-loop containing nucleoside triphosphate hydrolases"/>
    <property type="match status" value="1"/>
</dbReference>
<dbReference type="PROSITE" id="PS00486">
    <property type="entry name" value="DNA_MISMATCH_REPAIR_2"/>
    <property type="match status" value="1"/>
</dbReference>
<dbReference type="InterPro" id="IPR045076">
    <property type="entry name" value="MutS"/>
</dbReference>
<evidence type="ECO:0000256" key="3">
    <source>
        <dbReference type="ARBA" id="ARBA00022840"/>
    </source>
</evidence>
<dbReference type="GO" id="GO:0032301">
    <property type="term" value="C:MutSalpha complex"/>
    <property type="evidence" value="ECO:0007669"/>
    <property type="project" value="TreeGrafter"/>
</dbReference>
<dbReference type="Pfam" id="PF00488">
    <property type="entry name" value="MutS_V"/>
    <property type="match status" value="1"/>
</dbReference>
<keyword evidence="3" id="KW-0067">ATP-binding</keyword>
<dbReference type="OrthoDB" id="10252754at2759"/>
<dbReference type="VEuPathDB" id="VectorBase:LDEU006762"/>
<dbReference type="Gene3D" id="3.40.50.300">
    <property type="entry name" value="P-loop containing nucleotide triphosphate hydrolases"/>
    <property type="match status" value="1"/>
</dbReference>
<dbReference type="Proteomes" id="UP000288716">
    <property type="component" value="Unassembled WGS sequence"/>
</dbReference>
<keyword evidence="4" id="KW-0238">DNA-binding</keyword>
<name>A0A443SCK4_9ACAR</name>
<accession>A0A443SCK4</accession>
<dbReference type="PANTHER" id="PTHR11361:SF148">
    <property type="entry name" value="DNA MISMATCH REPAIR PROTEIN MSH6"/>
    <property type="match status" value="1"/>
</dbReference>
<dbReference type="GO" id="GO:0006298">
    <property type="term" value="P:mismatch repair"/>
    <property type="evidence" value="ECO:0007669"/>
    <property type="project" value="InterPro"/>
</dbReference>
<comment type="similarity">
    <text evidence="1">Belongs to the DNA mismatch repair MutS family.</text>
</comment>
<sequence length="151" mass="17244">TDRSLVILDELGRGTSTYDGTAIAYSVINEISHRIKCRTLFSTHYHSLVDDFSHSEFVEFMHMACKVEKEDLADPTNEAITFLYKLKPGFCPKSYGFNAAKLAGIPENIIRVGFEVAQNMEREHLVKKLMSENLDAAETRRLIKLIRDIKF</sequence>
<proteinExistence type="inferred from homology"/>
<dbReference type="GO" id="GO:0140664">
    <property type="term" value="F:ATP-dependent DNA damage sensor activity"/>
    <property type="evidence" value="ECO:0007669"/>
    <property type="project" value="InterPro"/>
</dbReference>
<feature type="non-terminal residue" evidence="6">
    <location>
        <position position="1"/>
    </location>
</feature>
<dbReference type="AlphaFoldDB" id="A0A443SCK4"/>
<evidence type="ECO:0000256" key="2">
    <source>
        <dbReference type="ARBA" id="ARBA00022741"/>
    </source>
</evidence>
<keyword evidence="7" id="KW-1185">Reference proteome</keyword>
<organism evidence="6 7">
    <name type="scientific">Leptotrombidium deliense</name>
    <dbReference type="NCBI Taxonomy" id="299467"/>
    <lineage>
        <taxon>Eukaryota</taxon>
        <taxon>Metazoa</taxon>
        <taxon>Ecdysozoa</taxon>
        <taxon>Arthropoda</taxon>
        <taxon>Chelicerata</taxon>
        <taxon>Arachnida</taxon>
        <taxon>Acari</taxon>
        <taxon>Acariformes</taxon>
        <taxon>Trombidiformes</taxon>
        <taxon>Prostigmata</taxon>
        <taxon>Anystina</taxon>
        <taxon>Parasitengona</taxon>
        <taxon>Trombiculoidea</taxon>
        <taxon>Trombiculidae</taxon>
        <taxon>Leptotrombidium</taxon>
    </lineage>
</organism>
<gene>
    <name evidence="6" type="ORF">B4U80_11645</name>
</gene>
<evidence type="ECO:0000313" key="7">
    <source>
        <dbReference type="Proteomes" id="UP000288716"/>
    </source>
</evidence>